<feature type="transmembrane region" description="Helical" evidence="1">
    <location>
        <begin position="7"/>
        <end position="26"/>
    </location>
</feature>
<gene>
    <name evidence="2" type="ORF">AM202_00100</name>
</gene>
<evidence type="ECO:0000313" key="3">
    <source>
        <dbReference type="Proteomes" id="UP000003394"/>
    </source>
</evidence>
<dbReference type="EMBL" id="ACFT01000065">
    <property type="protein sequence ID" value="EEV24580.1"/>
    <property type="molecule type" value="Genomic_DNA"/>
</dbReference>
<keyword evidence="3" id="KW-1185">Reference proteome</keyword>
<dbReference type="RefSeq" id="WP_005819924.1">
    <property type="nucleotide sequence ID" value="NZ_ACFT01000065.1"/>
</dbReference>
<keyword evidence="1" id="KW-1133">Transmembrane helix</keyword>
<organism evidence="2 3">
    <name type="scientific">Actinobacillus minor 202</name>
    <dbReference type="NCBI Taxonomy" id="591023"/>
    <lineage>
        <taxon>Bacteria</taxon>
        <taxon>Pseudomonadati</taxon>
        <taxon>Pseudomonadota</taxon>
        <taxon>Gammaproteobacteria</taxon>
        <taxon>Pasteurellales</taxon>
        <taxon>Pasteurellaceae</taxon>
        <taxon>Actinobacillus</taxon>
    </lineage>
</organism>
<keyword evidence="1" id="KW-0472">Membrane</keyword>
<reference evidence="2 3" key="1">
    <citation type="journal article" date="2010" name="Vet. Microbiol.">
        <title>Production of haemolysins by strains of the Actinobacillus minor/porcitonsillarum complex.</title>
        <authorList>
            <person name="Arya G."/>
            <person name="Niven D.F."/>
        </authorList>
    </citation>
    <scope>NUCLEOTIDE SEQUENCE [LARGE SCALE GENOMIC DNA]</scope>
    <source>
        <strain evidence="3">strain 202</strain>
    </source>
</reference>
<name>A0ABM9YTR9_9PAST</name>
<protein>
    <submittedName>
        <fullName evidence="2">Uncharacterized protein</fullName>
    </submittedName>
</protein>
<evidence type="ECO:0000256" key="1">
    <source>
        <dbReference type="SAM" id="Phobius"/>
    </source>
</evidence>
<keyword evidence="1" id="KW-0812">Transmembrane</keyword>
<sequence length="49" mass="5396">MIKIKQVALYVLFFCLGLGLGLNVSLNKFEPVQPKQEQGRVGQSLGYNG</sequence>
<comment type="caution">
    <text evidence="2">The sequence shown here is derived from an EMBL/GenBank/DDBJ whole genome shotgun (WGS) entry which is preliminary data.</text>
</comment>
<accession>A0ABM9YTR9</accession>
<proteinExistence type="predicted"/>
<evidence type="ECO:0000313" key="2">
    <source>
        <dbReference type="EMBL" id="EEV24580.1"/>
    </source>
</evidence>
<dbReference type="Proteomes" id="UP000003394">
    <property type="component" value="Unassembled WGS sequence"/>
</dbReference>